<sequence>MEHRDAVELVSLRSIWTQLEISNHGANAMAGAGLLGQSYVLKSEDSSRAQPLFFEASYIDELAGRPHVSRADVQALAARTRAEIVLVIRQSGPQKEDPALWGRTWFGFDARKAYSSDPNKVREQDEATRRLWKISAVNRARLDSMERHGGFGMLIATVGGLVVWTREITGLDPEVNAADPERYGFTVREAGSWQEKLRGNWLRTGKGPSVLTWLPDRS</sequence>
<evidence type="ECO:0000313" key="2">
    <source>
        <dbReference type="Proteomes" id="UP001589707"/>
    </source>
</evidence>
<comment type="caution">
    <text evidence="1">The sequence shown here is derived from an EMBL/GenBank/DDBJ whole genome shotgun (WGS) entry which is preliminary data.</text>
</comment>
<gene>
    <name evidence="1" type="ORF">ACFFN1_11240</name>
</gene>
<dbReference type="RefSeq" id="WP_376840828.1">
    <property type="nucleotide sequence ID" value="NZ_JBHMAU010000068.1"/>
</dbReference>
<dbReference type="Proteomes" id="UP001589707">
    <property type="component" value="Unassembled WGS sequence"/>
</dbReference>
<accession>A0ABV5X3Q1</accession>
<keyword evidence="2" id="KW-1185">Reference proteome</keyword>
<organism evidence="1 2">
    <name type="scientific">Brevibacterium otitidis</name>
    <dbReference type="NCBI Taxonomy" id="53364"/>
    <lineage>
        <taxon>Bacteria</taxon>
        <taxon>Bacillati</taxon>
        <taxon>Actinomycetota</taxon>
        <taxon>Actinomycetes</taxon>
        <taxon>Micrococcales</taxon>
        <taxon>Brevibacteriaceae</taxon>
        <taxon>Brevibacterium</taxon>
    </lineage>
</organism>
<proteinExistence type="predicted"/>
<evidence type="ECO:0000313" key="1">
    <source>
        <dbReference type="EMBL" id="MFB9776964.1"/>
    </source>
</evidence>
<protein>
    <submittedName>
        <fullName evidence="1">Uncharacterized protein</fullName>
    </submittedName>
</protein>
<dbReference type="EMBL" id="JBHMAU010000068">
    <property type="protein sequence ID" value="MFB9776964.1"/>
    <property type="molecule type" value="Genomic_DNA"/>
</dbReference>
<reference evidence="1 2" key="1">
    <citation type="submission" date="2024-09" db="EMBL/GenBank/DDBJ databases">
        <authorList>
            <person name="Sun Q."/>
            <person name="Mori K."/>
        </authorList>
    </citation>
    <scope>NUCLEOTIDE SEQUENCE [LARGE SCALE GENOMIC DNA]</scope>
    <source>
        <strain evidence="1 2">JCM 11683</strain>
    </source>
</reference>
<name>A0ABV5X3Q1_9MICO</name>